<gene>
    <name evidence="1" type="ORF">Adt_36858</name>
</gene>
<keyword evidence="2" id="KW-1185">Reference proteome</keyword>
<organism evidence="1 2">
    <name type="scientific">Abeliophyllum distichum</name>
    <dbReference type="NCBI Taxonomy" id="126358"/>
    <lineage>
        <taxon>Eukaryota</taxon>
        <taxon>Viridiplantae</taxon>
        <taxon>Streptophyta</taxon>
        <taxon>Embryophyta</taxon>
        <taxon>Tracheophyta</taxon>
        <taxon>Spermatophyta</taxon>
        <taxon>Magnoliopsida</taxon>
        <taxon>eudicotyledons</taxon>
        <taxon>Gunneridae</taxon>
        <taxon>Pentapetalae</taxon>
        <taxon>asterids</taxon>
        <taxon>lamiids</taxon>
        <taxon>Lamiales</taxon>
        <taxon>Oleaceae</taxon>
        <taxon>Forsythieae</taxon>
        <taxon>Abeliophyllum</taxon>
    </lineage>
</organism>
<comment type="caution">
    <text evidence="1">The sequence shown here is derived from an EMBL/GenBank/DDBJ whole genome shotgun (WGS) entry which is preliminary data.</text>
</comment>
<name>A0ABD1QK13_9LAMI</name>
<accession>A0ABD1QK13</accession>
<dbReference type="AlphaFoldDB" id="A0ABD1QK13"/>
<sequence length="105" mass="11718">MCISYVYILTLSAQGLSSRLELQNASTTGEGATVTLSCIREGSQEMRLDNTLPLQYPHNAPDPHYSYNAPNPQYSYDMSDDRFTSIDNSNYDAAAGFFSNQYPFP</sequence>
<dbReference type="EMBL" id="JBFOLK010000011">
    <property type="protein sequence ID" value="KAL2476122.1"/>
    <property type="molecule type" value="Genomic_DNA"/>
</dbReference>
<evidence type="ECO:0000313" key="2">
    <source>
        <dbReference type="Proteomes" id="UP001604336"/>
    </source>
</evidence>
<dbReference type="Proteomes" id="UP001604336">
    <property type="component" value="Unassembled WGS sequence"/>
</dbReference>
<proteinExistence type="predicted"/>
<evidence type="ECO:0000313" key="1">
    <source>
        <dbReference type="EMBL" id="KAL2476122.1"/>
    </source>
</evidence>
<reference evidence="2" key="1">
    <citation type="submission" date="2024-07" db="EMBL/GenBank/DDBJ databases">
        <title>Two chromosome-level genome assemblies of Korean endemic species Abeliophyllum distichum and Forsythia ovata (Oleaceae).</title>
        <authorList>
            <person name="Jang H."/>
        </authorList>
    </citation>
    <scope>NUCLEOTIDE SEQUENCE [LARGE SCALE GENOMIC DNA]</scope>
</reference>
<protein>
    <submittedName>
        <fullName evidence="1">Uncharacterized protein</fullName>
    </submittedName>
</protein>